<evidence type="ECO:0000313" key="6">
    <source>
        <dbReference type="EMBL" id="EDO37129.1"/>
    </source>
</evidence>
<dbReference type="eggNOG" id="KOG3607">
    <property type="taxonomic scope" value="Eukaryota"/>
</dbReference>
<dbReference type="PROSITE" id="PS50215">
    <property type="entry name" value="ADAM_MEPRO"/>
    <property type="match status" value="1"/>
</dbReference>
<dbReference type="SMART" id="SM00608">
    <property type="entry name" value="ACR"/>
    <property type="match status" value="1"/>
</dbReference>
<dbReference type="InParanoid" id="A7SGQ0"/>
<dbReference type="Pfam" id="PF08516">
    <property type="entry name" value="ADAM_CR"/>
    <property type="match status" value="1"/>
</dbReference>
<feature type="disulfide bond" evidence="2">
    <location>
        <begin position="132"/>
        <end position="152"/>
    </location>
</feature>
<feature type="domain" description="Disintegrin" evidence="4">
    <location>
        <begin position="71"/>
        <end position="160"/>
    </location>
</feature>
<keyword evidence="1 2" id="KW-1015">Disulfide bond</keyword>
<reference evidence="6 7" key="1">
    <citation type="journal article" date="2007" name="Science">
        <title>Sea anemone genome reveals ancestral eumetazoan gene repertoire and genomic organization.</title>
        <authorList>
            <person name="Putnam N.H."/>
            <person name="Srivastava M."/>
            <person name="Hellsten U."/>
            <person name="Dirks B."/>
            <person name="Chapman J."/>
            <person name="Salamov A."/>
            <person name="Terry A."/>
            <person name="Shapiro H."/>
            <person name="Lindquist E."/>
            <person name="Kapitonov V.V."/>
            <person name="Jurka J."/>
            <person name="Genikhovich G."/>
            <person name="Grigoriev I.V."/>
            <person name="Lucas S.M."/>
            <person name="Steele R.E."/>
            <person name="Finnerty J.R."/>
            <person name="Technau U."/>
            <person name="Martindale M.Q."/>
            <person name="Rokhsar D.S."/>
        </authorList>
    </citation>
    <scope>NUCLEOTIDE SEQUENCE [LARGE SCALE GENOMIC DNA]</scope>
    <source>
        <strain evidence="7">CH2 X CH6</strain>
    </source>
</reference>
<dbReference type="InterPro" id="IPR006586">
    <property type="entry name" value="ADAM_Cys-rich"/>
</dbReference>
<dbReference type="InterPro" id="IPR018358">
    <property type="entry name" value="Disintegrin_CS"/>
</dbReference>
<dbReference type="AlphaFoldDB" id="A7SGQ0"/>
<keyword evidence="7" id="KW-1185">Reference proteome</keyword>
<accession>A7SGQ0</accession>
<evidence type="ECO:0000313" key="7">
    <source>
        <dbReference type="Proteomes" id="UP000001593"/>
    </source>
</evidence>
<dbReference type="Pfam" id="PF00200">
    <property type="entry name" value="Disintegrin"/>
    <property type="match status" value="1"/>
</dbReference>
<evidence type="ECO:0000259" key="5">
    <source>
        <dbReference type="PROSITE" id="PS50215"/>
    </source>
</evidence>
<evidence type="ECO:0000256" key="1">
    <source>
        <dbReference type="ARBA" id="ARBA00023157"/>
    </source>
</evidence>
<dbReference type="GO" id="GO:0006508">
    <property type="term" value="P:proteolysis"/>
    <property type="evidence" value="ECO:0007669"/>
    <property type="project" value="InterPro"/>
</dbReference>
<dbReference type="InterPro" id="IPR024079">
    <property type="entry name" value="MetalloPept_cat_dom_sf"/>
</dbReference>
<dbReference type="GO" id="GO:0004222">
    <property type="term" value="F:metalloendopeptidase activity"/>
    <property type="evidence" value="ECO:0007669"/>
    <property type="project" value="InterPro"/>
</dbReference>
<evidence type="ECO:0000256" key="3">
    <source>
        <dbReference type="PROSITE-ProRule" id="PRU00276"/>
    </source>
</evidence>
<dbReference type="EMBL" id="DS469654">
    <property type="protein sequence ID" value="EDO37129.1"/>
    <property type="molecule type" value="Genomic_DNA"/>
</dbReference>
<evidence type="ECO:0008006" key="8">
    <source>
        <dbReference type="Google" id="ProtNLM"/>
    </source>
</evidence>
<dbReference type="InterPro" id="IPR001590">
    <property type="entry name" value="Peptidase_M12B"/>
</dbReference>
<protein>
    <recommendedName>
        <fullName evidence="8">Disintegrin domain-containing protein</fullName>
    </recommendedName>
</protein>
<dbReference type="PROSITE" id="PS50214">
    <property type="entry name" value="DISINTEGRIN_2"/>
    <property type="match status" value="1"/>
</dbReference>
<sequence>MGHNLGMSHDESVVGCTCEDKDVNKGCIMSGVARSIPATKWSKCSEDSFKEFMERGLDPCLFNQPLMLFGDAICGNGFKEEGEECDCGTAEECKRYSDDCCNSTTCKLTAGSECMDGPCCFKCKLSPAGKECREKVSECDLPEVCDGKSELCPANRYVYNGKSCGDGKGFCFNGVCPTLDNQCETLWGLGVTSGPEVCYTINMKGTYSGSCAKLQNGSFVGCKYE</sequence>
<organism evidence="6 7">
    <name type="scientific">Nematostella vectensis</name>
    <name type="common">Starlet sea anemone</name>
    <dbReference type="NCBI Taxonomy" id="45351"/>
    <lineage>
        <taxon>Eukaryota</taxon>
        <taxon>Metazoa</taxon>
        <taxon>Cnidaria</taxon>
        <taxon>Anthozoa</taxon>
        <taxon>Hexacorallia</taxon>
        <taxon>Actiniaria</taxon>
        <taxon>Edwardsiidae</taxon>
        <taxon>Nematostella</taxon>
    </lineage>
</organism>
<dbReference type="InterPro" id="IPR036436">
    <property type="entry name" value="Disintegrin_dom_sf"/>
</dbReference>
<dbReference type="Gene3D" id="4.10.70.10">
    <property type="entry name" value="Disintegrin domain"/>
    <property type="match status" value="1"/>
</dbReference>
<dbReference type="Proteomes" id="UP000001593">
    <property type="component" value="Unassembled WGS sequence"/>
</dbReference>
<proteinExistence type="predicted"/>
<name>A7SGQ0_NEMVE</name>
<dbReference type="PANTHER" id="PTHR11905">
    <property type="entry name" value="ADAM A DISINTEGRIN AND METALLOPROTEASE DOMAIN"/>
    <property type="match status" value="1"/>
</dbReference>
<feature type="domain" description="Peptidase M12B" evidence="5">
    <location>
        <begin position="1"/>
        <end position="65"/>
    </location>
</feature>
<dbReference type="FunFam" id="4.10.70.10:FF:000001">
    <property type="entry name" value="Disintegrin and metalloproteinase domain-containing protein 22"/>
    <property type="match status" value="1"/>
</dbReference>
<dbReference type="OMA" id="PANCTHK"/>
<dbReference type="PhylomeDB" id="A7SGQ0"/>
<dbReference type="PROSITE" id="PS00427">
    <property type="entry name" value="DISINTEGRIN_1"/>
    <property type="match status" value="1"/>
</dbReference>
<dbReference type="PRINTS" id="PR00289">
    <property type="entry name" value="DISINTEGRIN"/>
</dbReference>
<dbReference type="KEGG" id="nve:5508602"/>
<dbReference type="HOGENOM" id="CLU_1231189_0_0_1"/>
<dbReference type="Gene3D" id="3.40.390.10">
    <property type="entry name" value="Collagenase (Catalytic Domain)"/>
    <property type="match status" value="1"/>
</dbReference>
<comment type="caution">
    <text evidence="3">Lacks conserved residue(s) required for the propagation of feature annotation.</text>
</comment>
<gene>
    <name evidence="6" type="ORF">NEMVEDRAFT_v1g212032</name>
</gene>
<dbReference type="SUPFAM" id="SSF57552">
    <property type="entry name" value="Blood coagulation inhibitor (disintegrin)"/>
    <property type="match status" value="1"/>
</dbReference>
<evidence type="ECO:0000256" key="2">
    <source>
        <dbReference type="PROSITE-ProRule" id="PRU00068"/>
    </source>
</evidence>
<dbReference type="Pfam" id="PF01421">
    <property type="entry name" value="Reprolysin"/>
    <property type="match status" value="1"/>
</dbReference>
<evidence type="ECO:0000259" key="4">
    <source>
        <dbReference type="PROSITE" id="PS50214"/>
    </source>
</evidence>
<dbReference type="InterPro" id="IPR001762">
    <property type="entry name" value="Disintegrin_dom"/>
</dbReference>
<dbReference type="SUPFAM" id="SSF55486">
    <property type="entry name" value="Metalloproteases ('zincins'), catalytic domain"/>
    <property type="match status" value="1"/>
</dbReference>
<dbReference type="PANTHER" id="PTHR11905:SF159">
    <property type="entry name" value="ADAM METALLOPROTEASE"/>
    <property type="match status" value="1"/>
</dbReference>
<dbReference type="SMART" id="SM00050">
    <property type="entry name" value="DISIN"/>
    <property type="match status" value="1"/>
</dbReference>